<evidence type="ECO:0000313" key="4">
    <source>
        <dbReference type="Proteomes" id="UP000230233"/>
    </source>
</evidence>
<comment type="caution">
    <text evidence="3">The sequence shown here is derived from an EMBL/GenBank/DDBJ whole genome shotgun (WGS) entry which is preliminary data.</text>
</comment>
<feature type="compositionally biased region" description="Basic and acidic residues" evidence="1">
    <location>
        <begin position="1"/>
        <end position="10"/>
    </location>
</feature>
<dbReference type="Proteomes" id="UP000230233">
    <property type="component" value="Chromosome I"/>
</dbReference>
<proteinExistence type="predicted"/>
<reference evidence="3" key="2">
    <citation type="journal article" date="2018" name="Science">
        <title>Rapid genome shrinkage in a self-fertile nematode reveals sperm competition proteins.</title>
        <authorList>
            <person name="Yin D."/>
            <person name="Schwarz E.M."/>
            <person name="Thomas C.G."/>
            <person name="Felde R.L."/>
            <person name="Korf I.F."/>
            <person name="Cutter A.D."/>
            <person name="Schartner C.M."/>
            <person name="Ralston E.J."/>
            <person name="Meyer B.J."/>
            <person name="Haag E.S."/>
        </authorList>
    </citation>
    <scope>NUCLEOTIDE SEQUENCE</scope>
    <source>
        <strain evidence="3">JU1422</strain>
    </source>
</reference>
<dbReference type="AlphaFoldDB" id="A0A2G5VSJ8"/>
<protein>
    <submittedName>
        <fullName evidence="3">Uncharacterized protein</fullName>
    </submittedName>
</protein>
<dbReference type="EMBL" id="PDUG01000001">
    <property type="protein sequence ID" value="PIC54759.1"/>
    <property type="molecule type" value="Genomic_DNA"/>
</dbReference>
<name>A0A2G5VSJ8_9PELO</name>
<gene>
    <name evidence="3" type="primary">Cnig_chr_I.g3879</name>
    <name evidence="2" type="synonym">Cnig_chr_I.g3873</name>
    <name evidence="2" type="ORF">B9Z55_003873</name>
    <name evidence="3" type="ORF">B9Z55_003879</name>
</gene>
<evidence type="ECO:0000313" key="2">
    <source>
        <dbReference type="EMBL" id="PIC54752.1"/>
    </source>
</evidence>
<dbReference type="EMBL" id="PDUG01000001">
    <property type="protein sequence ID" value="PIC54752.1"/>
    <property type="molecule type" value="Genomic_DNA"/>
</dbReference>
<reference evidence="4" key="1">
    <citation type="submission" date="2017-10" db="EMBL/GenBank/DDBJ databases">
        <title>Rapid genome shrinkage in a self-fertile nematode reveals novel sperm competition proteins.</title>
        <authorList>
            <person name="Yin D."/>
            <person name="Schwarz E.M."/>
            <person name="Thomas C.G."/>
            <person name="Felde R.L."/>
            <person name="Korf I.F."/>
            <person name="Cutter A.D."/>
            <person name="Schartner C.M."/>
            <person name="Ralston E.J."/>
            <person name="Meyer B.J."/>
            <person name="Haag E.S."/>
        </authorList>
    </citation>
    <scope>NUCLEOTIDE SEQUENCE [LARGE SCALE GENOMIC DNA]</scope>
    <source>
        <strain evidence="4">JU1422</strain>
    </source>
</reference>
<sequence length="154" mass="16874">MELRLHHRESTVTQYTKETPLDVPSCPQESASLTSAHSLAHEELRSTECSTGLAPKEEHQPPMRSRHTLSNIYALSPSFLCVSRIPDHPSFVIIIPISLPTCSHAGRLLPSLAPSCTYSLTCTCPAGSYWPSLYSNKPIVIQSSCYFTLTTSAA</sequence>
<evidence type="ECO:0000313" key="3">
    <source>
        <dbReference type="EMBL" id="PIC54759.1"/>
    </source>
</evidence>
<keyword evidence="4" id="KW-1185">Reference proteome</keyword>
<accession>A0A2G5VSJ8</accession>
<feature type="region of interest" description="Disordered" evidence="1">
    <location>
        <begin position="1"/>
        <end position="29"/>
    </location>
</feature>
<organism evidence="3 4">
    <name type="scientific">Caenorhabditis nigoni</name>
    <dbReference type="NCBI Taxonomy" id="1611254"/>
    <lineage>
        <taxon>Eukaryota</taxon>
        <taxon>Metazoa</taxon>
        <taxon>Ecdysozoa</taxon>
        <taxon>Nematoda</taxon>
        <taxon>Chromadorea</taxon>
        <taxon>Rhabditida</taxon>
        <taxon>Rhabditina</taxon>
        <taxon>Rhabditomorpha</taxon>
        <taxon>Rhabditoidea</taxon>
        <taxon>Rhabditidae</taxon>
        <taxon>Peloderinae</taxon>
        <taxon>Caenorhabditis</taxon>
    </lineage>
</organism>
<evidence type="ECO:0000256" key="1">
    <source>
        <dbReference type="SAM" id="MobiDB-lite"/>
    </source>
</evidence>